<name>A0A645AWF9_9ZZZZ</name>
<evidence type="ECO:0000313" key="1">
    <source>
        <dbReference type="EMBL" id="MPM55243.1"/>
    </source>
</evidence>
<dbReference type="EMBL" id="VSSQ01015183">
    <property type="protein sequence ID" value="MPM55243.1"/>
    <property type="molecule type" value="Genomic_DNA"/>
</dbReference>
<gene>
    <name evidence="1" type="ORF">SDC9_102036</name>
</gene>
<organism evidence="1">
    <name type="scientific">bioreactor metagenome</name>
    <dbReference type="NCBI Taxonomy" id="1076179"/>
    <lineage>
        <taxon>unclassified sequences</taxon>
        <taxon>metagenomes</taxon>
        <taxon>ecological metagenomes</taxon>
    </lineage>
</organism>
<comment type="caution">
    <text evidence="1">The sequence shown here is derived from an EMBL/GenBank/DDBJ whole genome shotgun (WGS) entry which is preliminary data.</text>
</comment>
<reference evidence="1" key="1">
    <citation type="submission" date="2019-08" db="EMBL/GenBank/DDBJ databases">
        <authorList>
            <person name="Kucharzyk K."/>
            <person name="Murdoch R.W."/>
            <person name="Higgins S."/>
            <person name="Loffler F."/>
        </authorList>
    </citation>
    <scope>NUCLEOTIDE SEQUENCE</scope>
</reference>
<dbReference type="AlphaFoldDB" id="A0A645AWF9"/>
<proteinExistence type="predicted"/>
<sequence>MFENPVATYGRGGVFFLVWVWREGLGFGLRFPAKTVWAGNLAVSAGDLARRSSFGGFSSGVRN</sequence>
<accession>A0A645AWF9</accession>
<protein>
    <submittedName>
        <fullName evidence="1">Uncharacterized protein</fullName>
    </submittedName>
</protein>